<evidence type="ECO:0000313" key="1">
    <source>
        <dbReference type="EMBL" id="MFD2803259.1"/>
    </source>
</evidence>
<proteinExistence type="predicted"/>
<keyword evidence="2" id="KW-1185">Reference proteome</keyword>
<comment type="caution">
    <text evidence="1">The sequence shown here is derived from an EMBL/GenBank/DDBJ whole genome shotgun (WGS) entry which is preliminary data.</text>
</comment>
<accession>A0ABW5WHQ8</accession>
<dbReference type="Proteomes" id="UP001597478">
    <property type="component" value="Unassembled WGS sequence"/>
</dbReference>
<evidence type="ECO:0000313" key="2">
    <source>
        <dbReference type="Proteomes" id="UP001597478"/>
    </source>
</evidence>
<reference evidence="2" key="1">
    <citation type="journal article" date="2019" name="Int. J. Syst. Evol. Microbiol.">
        <title>The Global Catalogue of Microorganisms (GCM) 10K type strain sequencing project: providing services to taxonomists for standard genome sequencing and annotation.</title>
        <authorList>
            <consortium name="The Broad Institute Genomics Platform"/>
            <consortium name="The Broad Institute Genome Sequencing Center for Infectious Disease"/>
            <person name="Wu L."/>
            <person name="Ma J."/>
        </authorList>
    </citation>
    <scope>NUCLEOTIDE SEQUENCE [LARGE SCALE GENOMIC DNA]</scope>
    <source>
        <strain evidence="2">IBRC-M 10906</strain>
    </source>
</reference>
<sequence>MSTTAIASDPERVLAELAAKEHQLRGRLVDTTLPSLRSLIARDLATVAHQQADVLEARPDHKPGRHWEPVRRRRQAAIFSALSEIEELRTLRPGLPDASLLLDNLADPDPTVLSALVRLYAAAAR</sequence>
<name>A0ABW5WHQ8_9PSEU</name>
<protein>
    <recommendedName>
        <fullName evidence="3">DUF222 domain-containing protein</fullName>
    </recommendedName>
</protein>
<organism evidence="1 2">
    <name type="scientific">Prauserella oleivorans</name>
    <dbReference type="NCBI Taxonomy" id="1478153"/>
    <lineage>
        <taxon>Bacteria</taxon>
        <taxon>Bacillati</taxon>
        <taxon>Actinomycetota</taxon>
        <taxon>Actinomycetes</taxon>
        <taxon>Pseudonocardiales</taxon>
        <taxon>Pseudonocardiaceae</taxon>
        <taxon>Prauserella</taxon>
    </lineage>
</organism>
<evidence type="ECO:0008006" key="3">
    <source>
        <dbReference type="Google" id="ProtNLM"/>
    </source>
</evidence>
<dbReference type="EMBL" id="JBHUOF010000051">
    <property type="protein sequence ID" value="MFD2803259.1"/>
    <property type="molecule type" value="Genomic_DNA"/>
</dbReference>
<gene>
    <name evidence="1" type="ORF">ACFS2C_28095</name>
</gene>
<dbReference type="RefSeq" id="WP_377385340.1">
    <property type="nucleotide sequence ID" value="NZ_JBHSAN010000005.1"/>
</dbReference>